<protein>
    <submittedName>
        <fullName evidence="4">Class II aldolase/adducin family protein</fullName>
    </submittedName>
</protein>
<evidence type="ECO:0000256" key="2">
    <source>
        <dbReference type="ARBA" id="ARBA00023239"/>
    </source>
</evidence>
<keyword evidence="1" id="KW-0479">Metal-binding</keyword>
<dbReference type="GO" id="GO:0019323">
    <property type="term" value="P:pentose catabolic process"/>
    <property type="evidence" value="ECO:0007669"/>
    <property type="project" value="TreeGrafter"/>
</dbReference>
<sequence length="208" mass="22248">MDYETQRRLMCELGRRMWERGWVAANDGNFSRRLGEGLFLVTPAGVSKGFLTTDMLVVVDSEGRAVQGSSSFRPSSETPLHLECYRRRSDVGGVCHAHPPAATAFACARLGLEEPLLGEAVMSLGPVPCAPYGRTGTPELPAAAGPLLDGHDALLLANHGALTLGPDLESAYWRMETLEHTAQVCLNVRLLGGGVPLSPEEAAALRGR</sequence>
<dbReference type="SMART" id="SM01007">
    <property type="entry name" value="Aldolase_II"/>
    <property type="match status" value="1"/>
</dbReference>
<dbReference type="SUPFAM" id="SSF53639">
    <property type="entry name" value="AraD/HMP-PK domain-like"/>
    <property type="match status" value="1"/>
</dbReference>
<dbReference type="GO" id="GO:0016832">
    <property type="term" value="F:aldehyde-lyase activity"/>
    <property type="evidence" value="ECO:0007669"/>
    <property type="project" value="TreeGrafter"/>
</dbReference>
<organism evidence="4 5">
    <name type="scientific">Candidatus Intestinimonas pullistercoris</name>
    <dbReference type="NCBI Taxonomy" id="2838623"/>
    <lineage>
        <taxon>Bacteria</taxon>
        <taxon>Bacillati</taxon>
        <taxon>Bacillota</taxon>
        <taxon>Clostridia</taxon>
        <taxon>Eubacteriales</taxon>
        <taxon>Intestinimonas</taxon>
    </lineage>
</organism>
<gene>
    <name evidence="4" type="ORF">H9701_07775</name>
</gene>
<dbReference type="GO" id="GO:0005829">
    <property type="term" value="C:cytosol"/>
    <property type="evidence" value="ECO:0007669"/>
    <property type="project" value="TreeGrafter"/>
</dbReference>
<dbReference type="PANTHER" id="PTHR22789">
    <property type="entry name" value="FUCULOSE PHOSPHATE ALDOLASE"/>
    <property type="match status" value="1"/>
</dbReference>
<dbReference type="AlphaFoldDB" id="A0A9D2P207"/>
<accession>A0A9D2P207</accession>
<dbReference type="InterPro" id="IPR001303">
    <property type="entry name" value="Aldolase_II/adducin_N"/>
</dbReference>
<dbReference type="EMBL" id="DWWJ01000138">
    <property type="protein sequence ID" value="HJC41435.1"/>
    <property type="molecule type" value="Genomic_DNA"/>
</dbReference>
<evidence type="ECO:0000313" key="5">
    <source>
        <dbReference type="Proteomes" id="UP000823882"/>
    </source>
</evidence>
<feature type="domain" description="Class II aldolase/adducin N-terminal" evidence="3">
    <location>
        <begin position="8"/>
        <end position="186"/>
    </location>
</feature>
<evidence type="ECO:0000259" key="3">
    <source>
        <dbReference type="SMART" id="SM01007"/>
    </source>
</evidence>
<comment type="caution">
    <text evidence="4">The sequence shown here is derived from an EMBL/GenBank/DDBJ whole genome shotgun (WGS) entry which is preliminary data.</text>
</comment>
<name>A0A9D2P207_9FIRM</name>
<proteinExistence type="predicted"/>
<dbReference type="InterPro" id="IPR036409">
    <property type="entry name" value="Aldolase_II/adducin_N_sf"/>
</dbReference>
<dbReference type="GO" id="GO:0046872">
    <property type="term" value="F:metal ion binding"/>
    <property type="evidence" value="ECO:0007669"/>
    <property type="project" value="UniProtKB-KW"/>
</dbReference>
<dbReference type="Proteomes" id="UP000823882">
    <property type="component" value="Unassembled WGS sequence"/>
</dbReference>
<reference evidence="4" key="2">
    <citation type="submission" date="2021-04" db="EMBL/GenBank/DDBJ databases">
        <authorList>
            <person name="Gilroy R."/>
        </authorList>
    </citation>
    <scope>NUCLEOTIDE SEQUENCE</scope>
    <source>
        <strain evidence="4">CHK186-1790</strain>
    </source>
</reference>
<keyword evidence="2" id="KW-0456">Lyase</keyword>
<dbReference type="Pfam" id="PF00596">
    <property type="entry name" value="Aldolase_II"/>
    <property type="match status" value="1"/>
</dbReference>
<evidence type="ECO:0000256" key="1">
    <source>
        <dbReference type="ARBA" id="ARBA00022723"/>
    </source>
</evidence>
<evidence type="ECO:0000313" key="4">
    <source>
        <dbReference type="EMBL" id="HJC41435.1"/>
    </source>
</evidence>
<dbReference type="InterPro" id="IPR050197">
    <property type="entry name" value="Aldolase_class_II_sugar_metab"/>
</dbReference>
<dbReference type="Gene3D" id="3.40.225.10">
    <property type="entry name" value="Class II aldolase/adducin N-terminal domain"/>
    <property type="match status" value="1"/>
</dbReference>
<dbReference type="PANTHER" id="PTHR22789:SF0">
    <property type="entry name" value="3-OXO-TETRONATE 4-PHOSPHATE DECARBOXYLASE-RELATED"/>
    <property type="match status" value="1"/>
</dbReference>
<reference evidence="4" key="1">
    <citation type="journal article" date="2021" name="PeerJ">
        <title>Extensive microbial diversity within the chicken gut microbiome revealed by metagenomics and culture.</title>
        <authorList>
            <person name="Gilroy R."/>
            <person name="Ravi A."/>
            <person name="Getino M."/>
            <person name="Pursley I."/>
            <person name="Horton D.L."/>
            <person name="Alikhan N.F."/>
            <person name="Baker D."/>
            <person name="Gharbi K."/>
            <person name="Hall N."/>
            <person name="Watson M."/>
            <person name="Adriaenssens E.M."/>
            <person name="Foster-Nyarko E."/>
            <person name="Jarju S."/>
            <person name="Secka A."/>
            <person name="Antonio M."/>
            <person name="Oren A."/>
            <person name="Chaudhuri R.R."/>
            <person name="La Ragione R."/>
            <person name="Hildebrand F."/>
            <person name="Pallen M.J."/>
        </authorList>
    </citation>
    <scope>NUCLEOTIDE SEQUENCE</scope>
    <source>
        <strain evidence="4">CHK186-1790</strain>
    </source>
</reference>